<dbReference type="InterPro" id="IPR001932">
    <property type="entry name" value="PPM-type_phosphatase-like_dom"/>
</dbReference>
<evidence type="ECO:0000313" key="3">
    <source>
        <dbReference type="Proteomes" id="UP000286268"/>
    </source>
</evidence>
<dbReference type="NCBIfam" id="NF033484">
    <property type="entry name" value="Stp1_PP2C_phos"/>
    <property type="match status" value="1"/>
</dbReference>
<dbReference type="PANTHER" id="PTHR47992">
    <property type="entry name" value="PROTEIN PHOSPHATASE"/>
    <property type="match status" value="1"/>
</dbReference>
<dbReference type="Pfam" id="PF13672">
    <property type="entry name" value="PP2C_2"/>
    <property type="match status" value="1"/>
</dbReference>
<dbReference type="GO" id="GO:0004722">
    <property type="term" value="F:protein serine/threonine phosphatase activity"/>
    <property type="evidence" value="ECO:0007669"/>
    <property type="project" value="InterPro"/>
</dbReference>
<evidence type="ECO:0000259" key="1">
    <source>
        <dbReference type="PROSITE" id="PS51746"/>
    </source>
</evidence>
<dbReference type="CDD" id="cd00143">
    <property type="entry name" value="PP2Cc"/>
    <property type="match status" value="1"/>
</dbReference>
<name>A0A3R5QV76_9CLOT</name>
<dbReference type="InterPro" id="IPR036457">
    <property type="entry name" value="PPM-type-like_dom_sf"/>
</dbReference>
<sequence length="239" mass="26091">MVSIKTDVGNKRSLNEDFASYYEGDSYKIYVVTDGMGGHNAGEVASKMAAEGLISYFTENYGTIDEDKILKASIEYVNKSLYQYSLSDTTFSGMGTTLTACFATKDLIQIANVGDSCCLGIVDDNIIKITRDHSLVQELLDSGSISEEEAKHHPRKNVITRAMGTSLSVEVDIFDITASGFHTLILCSDGLTNEVTNEEIKDLIKSRSNYDEACTALVDLAKDRGGKDNITVMIFGGER</sequence>
<dbReference type="AlphaFoldDB" id="A0A3R5QV76"/>
<dbReference type="KEGG" id="cmah:C1I91_17310"/>
<dbReference type="InterPro" id="IPR015655">
    <property type="entry name" value="PP2C"/>
</dbReference>
<dbReference type="SUPFAM" id="SSF81606">
    <property type="entry name" value="PP2C-like"/>
    <property type="match status" value="1"/>
</dbReference>
<dbReference type="SMART" id="SM00332">
    <property type="entry name" value="PP2Cc"/>
    <property type="match status" value="1"/>
</dbReference>
<accession>A0A3R5QV76</accession>
<reference evidence="2 3" key="1">
    <citation type="submission" date="2018-01" db="EMBL/GenBank/DDBJ databases">
        <title>Genome Sequencing and Assembly of Anaerobacter polyendosporus strain CT4.</title>
        <authorList>
            <person name="Tachaapaikoon C."/>
            <person name="Sutheeworapong S."/>
            <person name="Jenjaroenpun P."/>
            <person name="Wongsurawat T."/>
            <person name="Nookeaw I."/>
            <person name="Cheawchanlertfa P."/>
            <person name="Kosugi A."/>
            <person name="Cheevadhanarak S."/>
            <person name="Ratanakhanokchai K."/>
        </authorList>
    </citation>
    <scope>NUCLEOTIDE SEQUENCE [LARGE SCALE GENOMIC DNA]</scope>
    <source>
        <strain evidence="2 3">CT4</strain>
    </source>
</reference>
<dbReference type="SMART" id="SM00331">
    <property type="entry name" value="PP2C_SIG"/>
    <property type="match status" value="1"/>
</dbReference>
<dbReference type="OrthoDB" id="9801841at2"/>
<dbReference type="EMBL" id="CP025746">
    <property type="protein sequence ID" value="QAA33260.1"/>
    <property type="molecule type" value="Genomic_DNA"/>
</dbReference>
<dbReference type="PROSITE" id="PS51746">
    <property type="entry name" value="PPM_2"/>
    <property type="match status" value="1"/>
</dbReference>
<dbReference type="Proteomes" id="UP000286268">
    <property type="component" value="Chromosome"/>
</dbReference>
<keyword evidence="3" id="KW-1185">Reference proteome</keyword>
<dbReference type="RefSeq" id="WP_128213984.1">
    <property type="nucleotide sequence ID" value="NZ_CP025746.1"/>
</dbReference>
<feature type="domain" description="PPM-type phosphatase" evidence="1">
    <location>
        <begin position="1"/>
        <end position="237"/>
    </location>
</feature>
<gene>
    <name evidence="2" type="ORF">C1I91_17310</name>
</gene>
<dbReference type="Gene3D" id="3.60.40.10">
    <property type="entry name" value="PPM-type phosphatase domain"/>
    <property type="match status" value="1"/>
</dbReference>
<evidence type="ECO:0000313" key="2">
    <source>
        <dbReference type="EMBL" id="QAA33260.1"/>
    </source>
</evidence>
<protein>
    <submittedName>
        <fullName evidence="2">Serine/threonine-protein phosphatase</fullName>
    </submittedName>
</protein>
<proteinExistence type="predicted"/>
<organism evidence="2 3">
    <name type="scientific">Clostridium manihotivorum</name>
    <dbReference type="NCBI Taxonomy" id="2320868"/>
    <lineage>
        <taxon>Bacteria</taxon>
        <taxon>Bacillati</taxon>
        <taxon>Bacillota</taxon>
        <taxon>Clostridia</taxon>
        <taxon>Eubacteriales</taxon>
        <taxon>Clostridiaceae</taxon>
        <taxon>Clostridium</taxon>
    </lineage>
</organism>